<comment type="cofactor">
    <cofactor evidence="1">
        <name>Fe(2+)</name>
        <dbReference type="ChEBI" id="CHEBI:29033"/>
    </cofactor>
</comment>
<organism evidence="10 11">
    <name type="scientific">Aspergillus sydowii CBS 593.65</name>
    <dbReference type="NCBI Taxonomy" id="1036612"/>
    <lineage>
        <taxon>Eukaryota</taxon>
        <taxon>Fungi</taxon>
        <taxon>Dikarya</taxon>
        <taxon>Ascomycota</taxon>
        <taxon>Pezizomycotina</taxon>
        <taxon>Eurotiomycetes</taxon>
        <taxon>Eurotiomycetidae</taxon>
        <taxon>Eurotiales</taxon>
        <taxon>Aspergillaceae</taxon>
        <taxon>Aspergillus</taxon>
        <taxon>Aspergillus subgen. Nidulantes</taxon>
    </lineage>
</organism>
<dbReference type="VEuPathDB" id="FungiDB:ASPSYDRAFT_194067"/>
<evidence type="ECO:0000256" key="3">
    <source>
        <dbReference type="ARBA" id="ARBA00023002"/>
    </source>
</evidence>
<protein>
    <recommendedName>
        <fullName evidence="7">2-oxoadipate dioxygenase/decarboxylase</fullName>
        <ecNumber evidence="6">1.13.11.93</ecNumber>
    </recommendedName>
    <alternativeName>
        <fullName evidence="8">2-hydroxyglutarate synthase</fullName>
    </alternativeName>
</protein>
<evidence type="ECO:0000256" key="5">
    <source>
        <dbReference type="ARBA" id="ARBA00035013"/>
    </source>
</evidence>
<dbReference type="PANTHER" id="PTHR39479:SF2">
    <property type="entry name" value="2-OXOADIPATE DIOXYGENASE_DECARBOXYLASE"/>
    <property type="match status" value="1"/>
</dbReference>
<keyword evidence="4" id="KW-0408">Iron</keyword>
<evidence type="ECO:0000256" key="9">
    <source>
        <dbReference type="SAM" id="MobiDB-lite"/>
    </source>
</evidence>
<keyword evidence="3" id="KW-0560">Oxidoreductase</keyword>
<evidence type="ECO:0000313" key="11">
    <source>
        <dbReference type="Proteomes" id="UP000184356"/>
    </source>
</evidence>
<accession>A0A1L9U094</accession>
<dbReference type="Pfam" id="PF07063">
    <property type="entry name" value="HGLS"/>
    <property type="match status" value="1"/>
</dbReference>
<dbReference type="GeneID" id="63759754"/>
<dbReference type="InterPro" id="IPR009770">
    <property type="entry name" value="HGLS"/>
</dbReference>
<evidence type="ECO:0000256" key="1">
    <source>
        <dbReference type="ARBA" id="ARBA00001954"/>
    </source>
</evidence>
<sequence>MASTISKDETRAMFASALSEMYRREVPQYGTLLDLVSDINNHNSYPNGVNTGAALQKQPRIEVERHGAIRLGKPEELATMRRLFAIMGMHPVGYYDLTVAGLPVHATSFRPISHASLSKNPFRVFTSLLRLDMVSEEGGLRARARDILDQRQIFTPRCLELLEELESKGSYPREKAEELLQEALETFRWHKSTTVDKDTYQALQAAHPLVADVVCFRGPHINHLTPRVVDIEAAQIEMQKRGLHAKDRIEGPPVMKCPILLRQTSFLALEEQITFSDGTRQADGKHKARFGEIEQRGMALTPKGRRLYDELMGRFRRSDDDNQGQTGPYSRPGDDILREIFKEFPDNLDVLRREELAYFRYHVQTPSVTSDNRDLDGLVEAGIIQVEPITYEDFLPISAAGIFRSNLGSMCANSNAANSDRSAFERALGCTVQSEFEVYEAIQKRSIEECWEMLKSIN</sequence>
<dbReference type="CDD" id="cd16348">
    <property type="entry name" value="VOC_YdcJ_like"/>
    <property type="match status" value="1"/>
</dbReference>
<dbReference type="GO" id="GO:0051213">
    <property type="term" value="F:dioxygenase activity"/>
    <property type="evidence" value="ECO:0007669"/>
    <property type="project" value="UniProtKB-KW"/>
</dbReference>
<dbReference type="STRING" id="1036612.A0A1L9U094"/>
<dbReference type="OrthoDB" id="8300246at2759"/>
<evidence type="ECO:0000256" key="6">
    <source>
        <dbReference type="ARBA" id="ARBA00035023"/>
    </source>
</evidence>
<dbReference type="InterPro" id="IPR047869">
    <property type="entry name" value="YdcJ_bac-like"/>
</dbReference>
<dbReference type="SMART" id="SM01150">
    <property type="entry name" value="DUF1338"/>
    <property type="match status" value="1"/>
</dbReference>
<evidence type="ECO:0000256" key="4">
    <source>
        <dbReference type="ARBA" id="ARBA00023004"/>
    </source>
</evidence>
<dbReference type="EMBL" id="KV878582">
    <property type="protein sequence ID" value="OJJ65106.1"/>
    <property type="molecule type" value="Genomic_DNA"/>
</dbReference>
<comment type="similarity">
    <text evidence="5">Belongs to the 2-oxoadipate dioxygenase/decarboxylase family.</text>
</comment>
<keyword evidence="11" id="KW-1185">Reference proteome</keyword>
<evidence type="ECO:0000313" key="10">
    <source>
        <dbReference type="EMBL" id="OJJ65106.1"/>
    </source>
</evidence>
<reference evidence="11" key="1">
    <citation type="journal article" date="2017" name="Genome Biol.">
        <title>Comparative genomics reveals high biological diversity and specific adaptations in the industrially and medically important fungal genus Aspergillus.</title>
        <authorList>
            <person name="de Vries R.P."/>
            <person name="Riley R."/>
            <person name="Wiebenga A."/>
            <person name="Aguilar-Osorio G."/>
            <person name="Amillis S."/>
            <person name="Uchima C.A."/>
            <person name="Anderluh G."/>
            <person name="Asadollahi M."/>
            <person name="Askin M."/>
            <person name="Barry K."/>
            <person name="Battaglia E."/>
            <person name="Bayram O."/>
            <person name="Benocci T."/>
            <person name="Braus-Stromeyer S.A."/>
            <person name="Caldana C."/>
            <person name="Canovas D."/>
            <person name="Cerqueira G.C."/>
            <person name="Chen F."/>
            <person name="Chen W."/>
            <person name="Choi C."/>
            <person name="Clum A."/>
            <person name="Dos Santos R.A."/>
            <person name="Damasio A.R."/>
            <person name="Diallinas G."/>
            <person name="Emri T."/>
            <person name="Fekete E."/>
            <person name="Flipphi M."/>
            <person name="Freyberg S."/>
            <person name="Gallo A."/>
            <person name="Gournas C."/>
            <person name="Habgood R."/>
            <person name="Hainaut M."/>
            <person name="Harispe M.L."/>
            <person name="Henrissat B."/>
            <person name="Hilden K.S."/>
            <person name="Hope R."/>
            <person name="Hossain A."/>
            <person name="Karabika E."/>
            <person name="Karaffa L."/>
            <person name="Karanyi Z."/>
            <person name="Krasevec N."/>
            <person name="Kuo A."/>
            <person name="Kusch H."/>
            <person name="LaButti K."/>
            <person name="Lagendijk E.L."/>
            <person name="Lapidus A."/>
            <person name="Levasseur A."/>
            <person name="Lindquist E."/>
            <person name="Lipzen A."/>
            <person name="Logrieco A.F."/>
            <person name="MacCabe A."/>
            <person name="Maekelae M.R."/>
            <person name="Malavazi I."/>
            <person name="Melin P."/>
            <person name="Meyer V."/>
            <person name="Mielnichuk N."/>
            <person name="Miskei M."/>
            <person name="Molnar A.P."/>
            <person name="Mule G."/>
            <person name="Ngan C.Y."/>
            <person name="Orejas M."/>
            <person name="Orosz E."/>
            <person name="Ouedraogo J.P."/>
            <person name="Overkamp K.M."/>
            <person name="Park H.-S."/>
            <person name="Perrone G."/>
            <person name="Piumi F."/>
            <person name="Punt P.J."/>
            <person name="Ram A.F."/>
            <person name="Ramon A."/>
            <person name="Rauscher S."/>
            <person name="Record E."/>
            <person name="Riano-Pachon D.M."/>
            <person name="Robert V."/>
            <person name="Roehrig J."/>
            <person name="Ruller R."/>
            <person name="Salamov A."/>
            <person name="Salih N.S."/>
            <person name="Samson R.A."/>
            <person name="Sandor E."/>
            <person name="Sanguinetti M."/>
            <person name="Schuetze T."/>
            <person name="Sepcic K."/>
            <person name="Shelest E."/>
            <person name="Sherlock G."/>
            <person name="Sophianopoulou V."/>
            <person name="Squina F.M."/>
            <person name="Sun H."/>
            <person name="Susca A."/>
            <person name="Todd R.B."/>
            <person name="Tsang A."/>
            <person name="Unkles S.E."/>
            <person name="van de Wiele N."/>
            <person name="van Rossen-Uffink D."/>
            <person name="Oliveira J.V."/>
            <person name="Vesth T.C."/>
            <person name="Visser J."/>
            <person name="Yu J.-H."/>
            <person name="Zhou M."/>
            <person name="Andersen M.R."/>
            <person name="Archer D.B."/>
            <person name="Baker S.E."/>
            <person name="Benoit I."/>
            <person name="Brakhage A.A."/>
            <person name="Braus G.H."/>
            <person name="Fischer R."/>
            <person name="Frisvad J.C."/>
            <person name="Goldman G.H."/>
            <person name="Houbraken J."/>
            <person name="Oakley B."/>
            <person name="Pocsi I."/>
            <person name="Scazzocchio C."/>
            <person name="Seiboth B."/>
            <person name="vanKuyk P.A."/>
            <person name="Wortman J."/>
            <person name="Dyer P.S."/>
            <person name="Grigoriev I.V."/>
        </authorList>
    </citation>
    <scope>NUCLEOTIDE SEQUENCE [LARGE SCALE GENOMIC DNA]</scope>
    <source>
        <strain evidence="11">CBS 593.65</strain>
    </source>
</reference>
<proteinExistence type="inferred from homology"/>
<name>A0A1L9U094_9EURO</name>
<evidence type="ECO:0000256" key="8">
    <source>
        <dbReference type="ARBA" id="ARBA00035045"/>
    </source>
</evidence>
<evidence type="ECO:0000256" key="7">
    <source>
        <dbReference type="ARBA" id="ARBA00035034"/>
    </source>
</evidence>
<keyword evidence="2" id="KW-0223">Dioxygenase</keyword>
<dbReference type="AlphaFoldDB" id="A0A1L9U094"/>
<dbReference type="Gene3D" id="3.10.180.80">
    <property type="entry name" value="Uncharacterised protein PF07063, DUF1338"/>
    <property type="match status" value="1"/>
</dbReference>
<gene>
    <name evidence="10" type="ORF">ASPSYDRAFT_194067</name>
</gene>
<dbReference type="RefSeq" id="XP_040708912.1">
    <property type="nucleotide sequence ID" value="XM_040843681.1"/>
</dbReference>
<dbReference type="PANTHER" id="PTHR39479">
    <property type="match status" value="1"/>
</dbReference>
<dbReference type="EC" id="1.13.11.93" evidence="6"/>
<evidence type="ECO:0000256" key="2">
    <source>
        <dbReference type="ARBA" id="ARBA00022964"/>
    </source>
</evidence>
<feature type="region of interest" description="Disordered" evidence="9">
    <location>
        <begin position="315"/>
        <end position="334"/>
    </location>
</feature>
<dbReference type="Proteomes" id="UP000184356">
    <property type="component" value="Unassembled WGS sequence"/>
</dbReference>